<feature type="transmembrane region" description="Helical" evidence="2">
    <location>
        <begin position="43"/>
        <end position="74"/>
    </location>
</feature>
<proteinExistence type="inferred from homology"/>
<keyword evidence="4" id="KW-1185">Reference proteome</keyword>
<dbReference type="KEGG" id="elio:KO353_15150"/>
<dbReference type="Proteomes" id="UP000694001">
    <property type="component" value="Chromosome"/>
</dbReference>
<evidence type="ECO:0000256" key="2">
    <source>
        <dbReference type="SAM" id="Phobius"/>
    </source>
</evidence>
<gene>
    <name evidence="3" type="ORF">KO353_15150</name>
</gene>
<name>A0A975U4J7_9PROT</name>
<comment type="similarity">
    <text evidence="1">Belongs to the ABC-3 integral membrane protein family.</text>
</comment>
<keyword evidence="1" id="KW-0813">Transport</keyword>
<evidence type="ECO:0000313" key="3">
    <source>
        <dbReference type="EMBL" id="QXM26371.1"/>
    </source>
</evidence>
<accession>A0A975U4J7</accession>
<keyword evidence="1 2" id="KW-0812">Transmembrane</keyword>
<sequence>MRRALVGCLALSLAAPPLGVFLVLRRLSLIGDALGHAILPGVALGATLGGLSLAAMSAGGLVAGLAIVLLAGLAARGTGLREDASLAGFYLVALALGVVIVSAGSPGVDLMDLLFGAVLGVDDGALLFIASVATLTLVSLALMWRPLVVETFDPGFLRHAGGGGVAWHLMFLALVVLTLVAAFHALGTLMAVGLMMLPATGARFWSATVGGQVVAAVMMAMVASVLGLVVSFHADVPSGPAIVLAAGALWVAGLLAGPRGSLLRQRISRPHLAG</sequence>
<protein>
    <submittedName>
        <fullName evidence="3">Metal ABC transporter permease</fullName>
    </submittedName>
</protein>
<comment type="subcellular location">
    <subcellularLocation>
        <location evidence="1">Cell membrane</location>
        <topology evidence="1">Multi-pass membrane protein</topology>
    </subcellularLocation>
</comment>
<evidence type="ECO:0000256" key="1">
    <source>
        <dbReference type="RuleBase" id="RU003943"/>
    </source>
</evidence>
<evidence type="ECO:0000313" key="4">
    <source>
        <dbReference type="Proteomes" id="UP000694001"/>
    </source>
</evidence>
<dbReference type="AlphaFoldDB" id="A0A975U4J7"/>
<feature type="transmembrane region" description="Helical" evidence="2">
    <location>
        <begin position="125"/>
        <end position="144"/>
    </location>
</feature>
<feature type="transmembrane region" description="Helical" evidence="2">
    <location>
        <begin position="86"/>
        <end position="105"/>
    </location>
</feature>
<dbReference type="PANTHER" id="PTHR30477">
    <property type="entry name" value="ABC-TRANSPORTER METAL-BINDING PROTEIN"/>
    <property type="match status" value="1"/>
</dbReference>
<reference evidence="3" key="1">
    <citation type="submission" date="2021-06" db="EMBL/GenBank/DDBJ databases">
        <title>Elioraea tepida, sp. nov., a moderately thermophilic aerobic anoxygenic phototrophic bacterium isolated from an alkaline siliceous hot spring mat community in Yellowstone National Park, WY, USA.</title>
        <authorList>
            <person name="Saini M.K."/>
            <person name="Yoshida S."/>
            <person name="Sebastian A."/>
            <person name="Hirose S."/>
            <person name="Hara E."/>
            <person name="Tamaki H."/>
            <person name="Soulier N.T."/>
            <person name="Albert I."/>
            <person name="Hanada S."/>
            <person name="Bryant D.A."/>
            <person name="Tank M."/>
        </authorList>
    </citation>
    <scope>NUCLEOTIDE SEQUENCE</scope>
    <source>
        <strain evidence="3">MS-P2</strain>
    </source>
</reference>
<dbReference type="GO" id="GO:0043190">
    <property type="term" value="C:ATP-binding cassette (ABC) transporter complex"/>
    <property type="evidence" value="ECO:0007669"/>
    <property type="project" value="InterPro"/>
</dbReference>
<dbReference type="InterPro" id="IPR001626">
    <property type="entry name" value="ABC_TroCD"/>
</dbReference>
<feature type="transmembrane region" description="Helical" evidence="2">
    <location>
        <begin position="165"/>
        <end position="183"/>
    </location>
</feature>
<dbReference type="GO" id="GO:0010043">
    <property type="term" value="P:response to zinc ion"/>
    <property type="evidence" value="ECO:0007669"/>
    <property type="project" value="TreeGrafter"/>
</dbReference>
<dbReference type="PANTHER" id="PTHR30477:SF13">
    <property type="entry name" value="IRON TRANSPORT SYSTEM MEMBRANE PROTEIN HI_0360-RELATED"/>
    <property type="match status" value="1"/>
</dbReference>
<dbReference type="Pfam" id="PF00950">
    <property type="entry name" value="ABC-3"/>
    <property type="match status" value="1"/>
</dbReference>
<dbReference type="EMBL" id="CP076448">
    <property type="protein sequence ID" value="QXM26371.1"/>
    <property type="molecule type" value="Genomic_DNA"/>
</dbReference>
<keyword evidence="2" id="KW-0472">Membrane</keyword>
<feature type="transmembrane region" description="Helical" evidence="2">
    <location>
        <begin position="240"/>
        <end position="257"/>
    </location>
</feature>
<feature type="transmembrane region" description="Helical" evidence="2">
    <location>
        <begin position="213"/>
        <end position="234"/>
    </location>
</feature>
<keyword evidence="2" id="KW-1133">Transmembrane helix</keyword>
<organism evidence="3 4">
    <name type="scientific">Elioraea tepida</name>
    <dbReference type="NCBI Taxonomy" id="2843330"/>
    <lineage>
        <taxon>Bacteria</taxon>
        <taxon>Pseudomonadati</taxon>
        <taxon>Pseudomonadota</taxon>
        <taxon>Alphaproteobacteria</taxon>
        <taxon>Acetobacterales</taxon>
        <taxon>Elioraeaceae</taxon>
        <taxon>Elioraea</taxon>
    </lineage>
</organism>
<dbReference type="GO" id="GO:0055085">
    <property type="term" value="P:transmembrane transport"/>
    <property type="evidence" value="ECO:0007669"/>
    <property type="project" value="InterPro"/>
</dbReference>
<feature type="transmembrane region" description="Helical" evidence="2">
    <location>
        <begin position="189"/>
        <end position="206"/>
    </location>
</feature>